<accession>A0A5D2E8E4</accession>
<dbReference type="Pfam" id="PF07731">
    <property type="entry name" value="Cu-oxidase_2"/>
    <property type="match status" value="1"/>
</dbReference>
<dbReference type="Pfam" id="PF00394">
    <property type="entry name" value="Cu-oxidase"/>
    <property type="match status" value="1"/>
</dbReference>
<sequence length="447" mass="50540">MYHSHYGLQRGGLYGMINVSVPGVTEPFNYDADHGIILSDWYHHSAYDQSTALSSIPFQWIGEPRVYQHTTHATLEYAQLSLLINGKGNYNCSGLAPGICNSTNPQCSPSTLTVIPGKTYQLRLASLTSLSSLSFQIEDHDMTIIEADGQYVEPFTYSVLVTANQDPSKNYWTTINVVSRKLKTPNGLAIFNYLSNYFLQPPPTNPPVGPIWNDTNSQLNQSLTIKARKGFIVTLPRKPDRIIVLLNTQNTINGYLRWSLNNVSHVLPTTPYLIALKENMSDVFDPSPPPEYYGSTNFDIYSVANNTNAISSTSIYKLQFNSTVDIILQNANSMMRNISETHPWHLYGHGFWVLGYGEGKFNLSRDVEKYKLVVPIMKNIVAAHPFGWVALRFQADNLAHFFLGMLVVFESGWKRLEIYLTLIMVVVKPKPWSIHSFHKFVMFYCIS</sequence>
<feature type="domain" description="Plastocyanin-like" evidence="4">
    <location>
        <begin position="290"/>
        <end position="402"/>
    </location>
</feature>
<dbReference type="InterPro" id="IPR011706">
    <property type="entry name" value="Cu-oxidase_C"/>
</dbReference>
<organism evidence="5 6">
    <name type="scientific">Gossypium darwinii</name>
    <name type="common">Darwin's cotton</name>
    <name type="synonym">Gossypium barbadense var. darwinii</name>
    <dbReference type="NCBI Taxonomy" id="34276"/>
    <lineage>
        <taxon>Eukaryota</taxon>
        <taxon>Viridiplantae</taxon>
        <taxon>Streptophyta</taxon>
        <taxon>Embryophyta</taxon>
        <taxon>Tracheophyta</taxon>
        <taxon>Spermatophyta</taxon>
        <taxon>Magnoliopsida</taxon>
        <taxon>eudicotyledons</taxon>
        <taxon>Gunneridae</taxon>
        <taxon>Pentapetalae</taxon>
        <taxon>rosids</taxon>
        <taxon>malvids</taxon>
        <taxon>Malvales</taxon>
        <taxon>Malvaceae</taxon>
        <taxon>Malvoideae</taxon>
        <taxon>Gossypium</taxon>
    </lineage>
</organism>
<dbReference type="InterPro" id="IPR008972">
    <property type="entry name" value="Cupredoxin"/>
</dbReference>
<name>A0A5D2E8E4_GOSDA</name>
<dbReference type="AlphaFoldDB" id="A0A5D2E8E4"/>
<dbReference type="Gene3D" id="2.60.40.420">
    <property type="entry name" value="Cupredoxins - blue copper proteins"/>
    <property type="match status" value="2"/>
</dbReference>
<dbReference type="InterPro" id="IPR001117">
    <property type="entry name" value="Cu-oxidase_2nd"/>
</dbReference>
<evidence type="ECO:0000256" key="2">
    <source>
        <dbReference type="ARBA" id="ARBA00023180"/>
    </source>
</evidence>
<evidence type="ECO:0000313" key="5">
    <source>
        <dbReference type="EMBL" id="TYG89527.1"/>
    </source>
</evidence>
<evidence type="ECO:0008006" key="7">
    <source>
        <dbReference type="Google" id="ProtNLM"/>
    </source>
</evidence>
<dbReference type="InterPro" id="IPR045087">
    <property type="entry name" value="Cu-oxidase_fam"/>
</dbReference>
<protein>
    <recommendedName>
        <fullName evidence="7">L-ascorbate oxidase</fullName>
    </recommendedName>
</protein>
<gene>
    <name evidence="5" type="ORF">ES288_A12G106500v1</name>
</gene>
<feature type="domain" description="Plastocyanin-like" evidence="3">
    <location>
        <begin position="36"/>
        <end position="194"/>
    </location>
</feature>
<evidence type="ECO:0000313" key="6">
    <source>
        <dbReference type="Proteomes" id="UP000323506"/>
    </source>
</evidence>
<dbReference type="Proteomes" id="UP000323506">
    <property type="component" value="Chromosome A12"/>
</dbReference>
<evidence type="ECO:0000256" key="1">
    <source>
        <dbReference type="ARBA" id="ARBA00010609"/>
    </source>
</evidence>
<dbReference type="PANTHER" id="PTHR11709:SF237">
    <property type="entry name" value="L-ASCORBATE OXIDASE"/>
    <property type="match status" value="1"/>
</dbReference>
<keyword evidence="2" id="KW-0325">Glycoprotein</keyword>
<proteinExistence type="inferred from homology"/>
<dbReference type="SUPFAM" id="SSF49503">
    <property type="entry name" value="Cupredoxins"/>
    <property type="match status" value="2"/>
</dbReference>
<reference evidence="5 6" key="1">
    <citation type="submission" date="2019-06" db="EMBL/GenBank/DDBJ databases">
        <title>WGS assembly of Gossypium darwinii.</title>
        <authorList>
            <person name="Chen Z.J."/>
            <person name="Sreedasyam A."/>
            <person name="Ando A."/>
            <person name="Song Q."/>
            <person name="De L."/>
            <person name="Hulse-Kemp A."/>
            <person name="Ding M."/>
            <person name="Ye W."/>
            <person name="Kirkbride R."/>
            <person name="Jenkins J."/>
            <person name="Plott C."/>
            <person name="Lovell J."/>
            <person name="Lin Y.-M."/>
            <person name="Vaughn R."/>
            <person name="Liu B."/>
            <person name="Li W."/>
            <person name="Simpson S."/>
            <person name="Scheffler B."/>
            <person name="Saski C."/>
            <person name="Grover C."/>
            <person name="Hu G."/>
            <person name="Conover J."/>
            <person name="Carlson J."/>
            <person name="Shu S."/>
            <person name="Boston L."/>
            <person name="Williams M."/>
            <person name="Peterson D."/>
            <person name="Mcgee K."/>
            <person name="Jones D."/>
            <person name="Wendel J."/>
            <person name="Stelly D."/>
            <person name="Grimwood J."/>
            <person name="Schmutz J."/>
        </authorList>
    </citation>
    <scope>NUCLEOTIDE SEQUENCE [LARGE SCALE GENOMIC DNA]</scope>
    <source>
        <strain evidence="5">1808015.09</strain>
    </source>
</reference>
<evidence type="ECO:0000259" key="3">
    <source>
        <dbReference type="Pfam" id="PF00394"/>
    </source>
</evidence>
<comment type="similarity">
    <text evidence="1">Belongs to the multicopper oxidase family.</text>
</comment>
<keyword evidence="6" id="KW-1185">Reference proteome</keyword>
<dbReference type="EMBL" id="CM017699">
    <property type="protein sequence ID" value="TYG89527.1"/>
    <property type="molecule type" value="Genomic_DNA"/>
</dbReference>
<evidence type="ECO:0000259" key="4">
    <source>
        <dbReference type="Pfam" id="PF07731"/>
    </source>
</evidence>
<dbReference type="GO" id="GO:0016491">
    <property type="term" value="F:oxidoreductase activity"/>
    <property type="evidence" value="ECO:0007669"/>
    <property type="project" value="InterPro"/>
</dbReference>
<dbReference type="GO" id="GO:0005507">
    <property type="term" value="F:copper ion binding"/>
    <property type="evidence" value="ECO:0007669"/>
    <property type="project" value="InterPro"/>
</dbReference>
<dbReference type="PANTHER" id="PTHR11709">
    <property type="entry name" value="MULTI-COPPER OXIDASE"/>
    <property type="match status" value="1"/>
</dbReference>